<dbReference type="EC" id="2.4.1.-" evidence="2 3"/>
<dbReference type="InterPro" id="IPR001173">
    <property type="entry name" value="Glyco_trans_2-like"/>
</dbReference>
<dbReference type="Gene3D" id="3.90.550.10">
    <property type="entry name" value="Spore Coat Polysaccharide Biosynthesis Protein SpsA, Chain A"/>
    <property type="match status" value="1"/>
</dbReference>
<proteinExistence type="predicted"/>
<dbReference type="RefSeq" id="WP_169703330.1">
    <property type="nucleotide sequence ID" value="NZ_OCTL01000048.1"/>
</dbReference>
<dbReference type="PANTHER" id="PTHR22916">
    <property type="entry name" value="GLYCOSYLTRANSFERASE"/>
    <property type="match status" value="1"/>
</dbReference>
<reference evidence="2" key="2">
    <citation type="submission" date="2006-01" db="EMBL/GenBank/DDBJ databases">
        <authorList>
            <person name="Genoscope"/>
        </authorList>
    </citation>
    <scope>NUCLEOTIDE SEQUENCE</scope>
</reference>
<dbReference type="CAZy" id="GT2">
    <property type="family name" value="Glycosyltransferase Family 2"/>
</dbReference>
<reference evidence="3 4" key="3">
    <citation type="submission" date="2020-02" db="EMBL/GenBank/DDBJ databases">
        <title>Newly sequenced genome of strain CSTR1 showed variability in Candidatus Kuenenia stuttgartiensis genomes.</title>
        <authorList>
            <person name="Ding C."/>
            <person name="Adrian L."/>
        </authorList>
    </citation>
    <scope>NUCLEOTIDE SEQUENCE [LARGE SCALE GENOMIC DNA]</scope>
    <source>
        <strain evidence="3 4">CSTR1</strain>
    </source>
</reference>
<dbReference type="AlphaFoldDB" id="Q1Q704"/>
<evidence type="ECO:0000313" key="3">
    <source>
        <dbReference type="EMBL" id="QII12840.1"/>
    </source>
</evidence>
<dbReference type="Proteomes" id="UP000501926">
    <property type="component" value="Chromosome"/>
</dbReference>
<keyword evidence="2" id="KW-0328">Glycosyltransferase</keyword>
<sequence>MINETTYPLITIAIPTYNRANLYLRQAIECAVNQTYSNIEIIISDNCSTDNTEMVVKDFTDPRIRYFRHEKNIGGNNNFNFCLEQAKGEYFLLLMDDDLIDRDFIETCWKSIDCNGNVGIIRTGTRIIDFQGKIIHEYPNMVGGFSLDEFFRGWFANKTTLYICSTLFNTIRLKEVGGFQSKKNLFQDVIAEAKLAARFGRLDIQDIKASARKHASELTFAHKVSDWCEDSLDLLDLICELVSKERKTLIRNEGMVFFSGINYSRARAVKSPTSRFIAHFTVFKKFNYRHPPSIKHFFYPMHKYLYGTPLYYLLRSIKRKIKRKAGEAKHQTDKEVSPGRVD</sequence>
<evidence type="ECO:0000313" key="2">
    <source>
        <dbReference type="EMBL" id="CAJ73355.1"/>
    </source>
</evidence>
<dbReference type="EMBL" id="CP049055">
    <property type="protein sequence ID" value="QII12840.1"/>
    <property type="molecule type" value="Genomic_DNA"/>
</dbReference>
<evidence type="ECO:0000259" key="1">
    <source>
        <dbReference type="Pfam" id="PF00535"/>
    </source>
</evidence>
<evidence type="ECO:0000313" key="4">
    <source>
        <dbReference type="Proteomes" id="UP000501926"/>
    </source>
</evidence>
<reference evidence="2" key="1">
    <citation type="journal article" date="2006" name="Nature">
        <title>Deciphering the evolution and metabolism of an anammox bacterium from a community genome.</title>
        <authorList>
            <person name="Strous M."/>
            <person name="Pelletier E."/>
            <person name="Mangenot S."/>
            <person name="Rattei T."/>
            <person name="Lehner A."/>
            <person name="Taylor M.W."/>
            <person name="Horn M."/>
            <person name="Daims H."/>
            <person name="Bartol-Mavel D."/>
            <person name="Wincker P."/>
            <person name="Barbe V."/>
            <person name="Fonknechten N."/>
            <person name="Vallenet D."/>
            <person name="Segurens B."/>
            <person name="Schenowitz-Truong C."/>
            <person name="Medigue C."/>
            <person name="Collingro A."/>
            <person name="Snel B."/>
            <person name="Dutilh B.E."/>
            <person name="OpDenCamp H.J.M."/>
            <person name="vanDerDrift C."/>
            <person name="Cirpus I."/>
            <person name="vanDePas-Schoonen K.T."/>
            <person name="Harhangi H.R."/>
            <person name="vanNiftrik L."/>
            <person name="Schmid M."/>
            <person name="Keltjens J."/>
            <person name="vanDeVossenberg J."/>
            <person name="Kartal B."/>
            <person name="Meier H."/>
            <person name="Frishman D."/>
            <person name="Huynen M.A."/>
            <person name="Mewes H."/>
            <person name="Weissenbach J."/>
            <person name="Jetten M.S.M."/>
            <person name="Wagner M."/>
            <person name="LePaslier D."/>
        </authorList>
    </citation>
    <scope>NUCLEOTIDE SEQUENCE</scope>
</reference>
<feature type="domain" description="Glycosyltransferase 2-like" evidence="1">
    <location>
        <begin position="11"/>
        <end position="164"/>
    </location>
</feature>
<dbReference type="EMBL" id="CT573071">
    <property type="protein sequence ID" value="CAJ73355.1"/>
    <property type="molecule type" value="Genomic_DNA"/>
</dbReference>
<dbReference type="GO" id="GO:0016758">
    <property type="term" value="F:hexosyltransferase activity"/>
    <property type="evidence" value="ECO:0007669"/>
    <property type="project" value="UniProtKB-ARBA"/>
</dbReference>
<dbReference type="PANTHER" id="PTHR22916:SF3">
    <property type="entry name" value="UDP-GLCNAC:BETAGAL BETA-1,3-N-ACETYLGLUCOSAMINYLTRANSFERASE-LIKE PROTEIN 1"/>
    <property type="match status" value="1"/>
</dbReference>
<dbReference type="SUPFAM" id="SSF53448">
    <property type="entry name" value="Nucleotide-diphospho-sugar transferases"/>
    <property type="match status" value="1"/>
</dbReference>
<gene>
    <name evidence="2" type="primary">cpsJ</name>
    <name evidence="3" type="ORF">KsCSTR_34610</name>
    <name evidence="2" type="ORF">kuste2607</name>
</gene>
<protein>
    <submittedName>
        <fullName evidence="3">Putative beta-1,4-galactosyltransferase</fullName>
    </submittedName>
    <submittedName>
        <fullName evidence="2">Similar to beta-1,4-galactosyltransferase</fullName>
        <ecNumber evidence="2 3">2.4.1.-</ecNumber>
    </submittedName>
</protein>
<dbReference type="InterPro" id="IPR029044">
    <property type="entry name" value="Nucleotide-diphossugar_trans"/>
</dbReference>
<accession>Q1Q704</accession>
<keyword evidence="2" id="KW-0808">Transferase</keyword>
<name>Q1Q704_KUEST</name>
<dbReference type="CDD" id="cd00761">
    <property type="entry name" value="Glyco_tranf_GTA_type"/>
    <property type="match status" value="1"/>
</dbReference>
<dbReference type="Pfam" id="PF00535">
    <property type="entry name" value="Glycos_transf_2"/>
    <property type="match status" value="1"/>
</dbReference>
<organism evidence="2">
    <name type="scientific">Kuenenia stuttgartiensis</name>
    <dbReference type="NCBI Taxonomy" id="174633"/>
    <lineage>
        <taxon>Bacteria</taxon>
        <taxon>Pseudomonadati</taxon>
        <taxon>Planctomycetota</taxon>
        <taxon>Candidatus Brocadiia</taxon>
        <taxon>Candidatus Brocadiales</taxon>
        <taxon>Candidatus Brocadiaceae</taxon>
        <taxon>Candidatus Kuenenia</taxon>
    </lineage>
</organism>